<name>A0AAW9CEW0_BIFLN</name>
<gene>
    <name evidence="7" type="ORF">SCX10_01455</name>
</gene>
<protein>
    <submittedName>
        <fullName evidence="7">MFS transporter</fullName>
    </submittedName>
</protein>
<comment type="subcellular location">
    <subcellularLocation>
        <location evidence="1">Cell membrane</location>
        <topology evidence="1">Multi-pass membrane protein</topology>
    </subcellularLocation>
</comment>
<dbReference type="PANTHER" id="PTHR23531">
    <property type="entry name" value="QUINOLENE RESISTANCE PROTEIN NORA"/>
    <property type="match status" value="1"/>
</dbReference>
<dbReference type="Proteomes" id="UP001272183">
    <property type="component" value="Unassembled WGS sequence"/>
</dbReference>
<dbReference type="InterPro" id="IPR020846">
    <property type="entry name" value="MFS_dom"/>
</dbReference>
<reference evidence="7" key="1">
    <citation type="submission" date="2023-10" db="EMBL/GenBank/DDBJ databases">
        <title>Supernatant from a Refined Defined Microbial Community Protects Mice from Clostridioides difficile Infection.</title>
        <authorList>
            <person name="Douchant K."/>
            <person name="He S.-M."/>
            <person name="Noordhof C."/>
            <person name="Greenlaw J."/>
            <person name="Schroeter K."/>
            <person name="Vancuren S.J."/>
            <person name="Sjaarda C."/>
            <person name="Allen-Vercoe E."/>
            <person name="Gloor G.B."/>
            <person name="Vanner S.J."/>
            <person name="Petrof E.O."/>
            <person name="Sheth P.M."/>
            <person name="Guzman M."/>
        </authorList>
    </citation>
    <scope>NUCLEOTIDE SEQUENCE</scope>
    <source>
        <strain evidence="7">16-6-I_4_FM</strain>
    </source>
</reference>
<feature type="transmembrane region" description="Helical" evidence="5">
    <location>
        <begin position="170"/>
        <end position="189"/>
    </location>
</feature>
<dbReference type="GO" id="GO:0022857">
    <property type="term" value="F:transmembrane transporter activity"/>
    <property type="evidence" value="ECO:0007669"/>
    <property type="project" value="InterPro"/>
</dbReference>
<evidence type="ECO:0000259" key="6">
    <source>
        <dbReference type="PROSITE" id="PS50850"/>
    </source>
</evidence>
<evidence type="ECO:0000256" key="4">
    <source>
        <dbReference type="ARBA" id="ARBA00023136"/>
    </source>
</evidence>
<feature type="domain" description="Major facilitator superfamily (MFS) profile" evidence="6">
    <location>
        <begin position="15"/>
        <end position="232"/>
    </location>
</feature>
<keyword evidence="4 5" id="KW-0472">Membrane</keyword>
<proteinExistence type="predicted"/>
<evidence type="ECO:0000256" key="2">
    <source>
        <dbReference type="ARBA" id="ARBA00022692"/>
    </source>
</evidence>
<sequence>MPNIGKDDHPKLWSLIFVLIIALTFCCFVMGQGLNSGTSVFLAGQGYGASLAGVLALVFSIAAALARLFVGPVIDNGKCSLVIIAGIAILIAGTALSAVVQGIPLFTISRLLQGVGFGAATTAASTAAASVLPQERLGEGIGYHGLGQAIAMSIGPAFALYLVGTDPSTNLYVGLALVGFAGLVIALNARYESKSNSAKLQRIPNQNGNPARTRLKRRAGTQLHHSNYIRNN</sequence>
<feature type="transmembrane region" description="Helical" evidence="5">
    <location>
        <begin position="12"/>
        <end position="34"/>
    </location>
</feature>
<dbReference type="InterPro" id="IPR011701">
    <property type="entry name" value="MFS"/>
</dbReference>
<keyword evidence="2 5" id="KW-0812">Transmembrane</keyword>
<keyword evidence="3 5" id="KW-1133">Transmembrane helix</keyword>
<dbReference type="SUPFAM" id="SSF103473">
    <property type="entry name" value="MFS general substrate transporter"/>
    <property type="match status" value="1"/>
</dbReference>
<feature type="transmembrane region" description="Helical" evidence="5">
    <location>
        <begin position="115"/>
        <end position="133"/>
    </location>
</feature>
<evidence type="ECO:0000256" key="3">
    <source>
        <dbReference type="ARBA" id="ARBA00022989"/>
    </source>
</evidence>
<dbReference type="RefSeq" id="WP_318712815.1">
    <property type="nucleotide sequence ID" value="NZ_JAWUDK010000026.1"/>
</dbReference>
<dbReference type="PROSITE" id="PS50850">
    <property type="entry name" value="MFS"/>
    <property type="match status" value="1"/>
</dbReference>
<dbReference type="Pfam" id="PF07690">
    <property type="entry name" value="MFS_1"/>
    <property type="match status" value="1"/>
</dbReference>
<dbReference type="AlphaFoldDB" id="A0AAW9CEW0"/>
<dbReference type="GO" id="GO:0005886">
    <property type="term" value="C:plasma membrane"/>
    <property type="evidence" value="ECO:0007669"/>
    <property type="project" value="UniProtKB-SubCell"/>
</dbReference>
<dbReference type="PANTHER" id="PTHR23531:SF1">
    <property type="entry name" value="QUINOLENE RESISTANCE PROTEIN NORA"/>
    <property type="match status" value="1"/>
</dbReference>
<feature type="transmembrane region" description="Helical" evidence="5">
    <location>
        <begin position="81"/>
        <end position="103"/>
    </location>
</feature>
<accession>A0AAW9CEW0</accession>
<dbReference type="InterPro" id="IPR052714">
    <property type="entry name" value="MFS_Exporter"/>
</dbReference>
<feature type="transmembrane region" description="Helical" evidence="5">
    <location>
        <begin position="46"/>
        <end position="69"/>
    </location>
</feature>
<dbReference type="InterPro" id="IPR036259">
    <property type="entry name" value="MFS_trans_sf"/>
</dbReference>
<feature type="transmembrane region" description="Helical" evidence="5">
    <location>
        <begin position="145"/>
        <end position="164"/>
    </location>
</feature>
<dbReference type="EMBL" id="JAWUDL010000001">
    <property type="protein sequence ID" value="MDW7545515.1"/>
    <property type="molecule type" value="Genomic_DNA"/>
</dbReference>
<evidence type="ECO:0000256" key="5">
    <source>
        <dbReference type="SAM" id="Phobius"/>
    </source>
</evidence>
<organism evidence="7 8">
    <name type="scientific">Bifidobacterium longum</name>
    <dbReference type="NCBI Taxonomy" id="216816"/>
    <lineage>
        <taxon>Bacteria</taxon>
        <taxon>Bacillati</taxon>
        <taxon>Actinomycetota</taxon>
        <taxon>Actinomycetes</taxon>
        <taxon>Bifidobacteriales</taxon>
        <taxon>Bifidobacteriaceae</taxon>
        <taxon>Bifidobacterium</taxon>
    </lineage>
</organism>
<comment type="caution">
    <text evidence="7">The sequence shown here is derived from an EMBL/GenBank/DDBJ whole genome shotgun (WGS) entry which is preliminary data.</text>
</comment>
<evidence type="ECO:0000313" key="7">
    <source>
        <dbReference type="EMBL" id="MDW7545515.1"/>
    </source>
</evidence>
<evidence type="ECO:0000313" key="8">
    <source>
        <dbReference type="Proteomes" id="UP001272183"/>
    </source>
</evidence>
<dbReference type="Gene3D" id="1.20.1250.20">
    <property type="entry name" value="MFS general substrate transporter like domains"/>
    <property type="match status" value="1"/>
</dbReference>
<evidence type="ECO:0000256" key="1">
    <source>
        <dbReference type="ARBA" id="ARBA00004651"/>
    </source>
</evidence>